<keyword evidence="1" id="KW-0614">Plasmid</keyword>
<dbReference type="Gene3D" id="2.60.40.3440">
    <property type="match status" value="1"/>
</dbReference>
<evidence type="ECO:0000313" key="2">
    <source>
        <dbReference type="Proteomes" id="UP000008206"/>
    </source>
</evidence>
<dbReference type="Pfam" id="PF17963">
    <property type="entry name" value="Big_9"/>
    <property type="match status" value="1"/>
</dbReference>
<keyword evidence="2" id="KW-1185">Reference proteome</keyword>
<reference evidence="2" key="1">
    <citation type="journal article" date="2011" name="MBio">
        <title>Novel metabolic attributes of the genus Cyanothece, comprising a group of unicellular nitrogen-fixing Cyanobacteria.</title>
        <authorList>
            <person name="Bandyopadhyay A."/>
            <person name="Elvitigala T."/>
            <person name="Welsh E."/>
            <person name="Stockel J."/>
            <person name="Liberton M."/>
            <person name="Min H."/>
            <person name="Sherman L.A."/>
            <person name="Pakrasi H.B."/>
        </authorList>
    </citation>
    <scope>NUCLEOTIDE SEQUENCE [LARGE SCALE GENOMIC DNA]</scope>
    <source>
        <strain evidence="2">PCC 7822</strain>
        <plasmid evidence="2">Cy782201</plasmid>
    </source>
</reference>
<dbReference type="KEGG" id="cyj:Cyan7822_5794"/>
<sequence>MAISIPQAIDDTGTTVINKPLTFKMADLLANDIYAGDKNSLKIKSLKSISGGTAVLDTKGNAVFTPTKNFSGQATFDYVVTDKAGNTDTGQVKVTVKSANIGINLTGIYYYSTQQPFIDLYKSGSKWITQTSSTWNTQEQSLLALDKNGWVTSLKGTGKTQQFTSVSTLLANAIDGNYKGGRYLVLYDGQGNLEYNFDAKKVTSLSKPGRDVIDVTPTNAGILLKLTQTDPNKTGNYLRNIRVIPEASEFTYSKNIFNPEFLKKIDSFSTLRFMDWMKTNNSTQKEWSDRPTLNTASWATKGAPVEAMVALANTTNSNAWFTMPHQATNQYVTQFATYVKNNLKSGLKVYVEYSNEVWNDSFDQNQYVAGLSATLNTPQSYGKRTAEIASIWDNVFGTQKDRVIGVMGAQAVNPWTAEQALQYVNKSIDVIAIAPYVGGYIGTPQYEQQVESWTKDADGGLKKLFDELMYGGVLKGTSVGQNLPNGWTSLSKWQDISKKYNLPLVAYEGGQHLVGVGSVVNNTAITNLFMKANKDPRMGQLYNKIMTQWYQQLGGDLYMQFADVGRQTKWGSWGALENINQSSSPKYDSLMNFISQHSR</sequence>
<protein>
    <submittedName>
        <fullName evidence="1">Cellulose-binding domain-containing protein</fullName>
    </submittedName>
</protein>
<organism evidence="1 2">
    <name type="scientific">Gloeothece verrucosa (strain PCC 7822)</name>
    <name type="common">Cyanothece sp. (strain PCC 7822)</name>
    <dbReference type="NCBI Taxonomy" id="497965"/>
    <lineage>
        <taxon>Bacteria</taxon>
        <taxon>Bacillati</taxon>
        <taxon>Cyanobacteriota</taxon>
        <taxon>Cyanophyceae</taxon>
        <taxon>Oscillatoriophycideae</taxon>
        <taxon>Chroococcales</taxon>
        <taxon>Aphanothecaceae</taxon>
        <taxon>Gloeothece</taxon>
        <taxon>Gloeothece verrucosa</taxon>
    </lineage>
</organism>
<accession>E0UL25</accession>
<evidence type="ECO:0000313" key="1">
    <source>
        <dbReference type="EMBL" id="ADN17655.1"/>
    </source>
</evidence>
<gene>
    <name evidence="1" type="ordered locus">Cyan7822_5794</name>
</gene>
<geneLocation type="plasmid" evidence="1 2">
    <name>Cy782201</name>
</geneLocation>
<proteinExistence type="predicted"/>
<name>E0UL25_GLOV7</name>
<dbReference type="RefSeq" id="WP_013334405.1">
    <property type="nucleotide sequence ID" value="NC_014533.1"/>
</dbReference>
<dbReference type="EMBL" id="CP002199">
    <property type="protein sequence ID" value="ADN17655.1"/>
    <property type="molecule type" value="Genomic_DNA"/>
</dbReference>
<dbReference type="HOGENOM" id="CLU_018941_1_0_3"/>
<dbReference type="Proteomes" id="UP000008206">
    <property type="component" value="Plasmid Cy782201"/>
</dbReference>
<dbReference type="AlphaFoldDB" id="E0UL25"/>